<sequence>MSGEDPTTTPWHRLFREHSSKDGCFFVCK</sequence>
<reference evidence="1" key="1">
    <citation type="journal article" date="2021" name="Proc. Natl. Acad. Sci. U.S.A.">
        <title>A Catalog of Tens of Thousands of Viruses from Human Metagenomes Reveals Hidden Associations with Chronic Diseases.</title>
        <authorList>
            <person name="Tisza M.J."/>
            <person name="Buck C.B."/>
        </authorList>
    </citation>
    <scope>NUCLEOTIDE SEQUENCE</scope>
    <source>
        <strain evidence="1">CtoRD1</strain>
    </source>
</reference>
<name>A0A8S5QE35_9CAUD</name>
<organism evidence="1">
    <name type="scientific">Siphoviridae sp. ctoRD1</name>
    <dbReference type="NCBI Taxonomy" id="2825669"/>
    <lineage>
        <taxon>Viruses</taxon>
        <taxon>Duplodnaviria</taxon>
        <taxon>Heunggongvirae</taxon>
        <taxon>Uroviricota</taxon>
        <taxon>Caudoviricetes</taxon>
    </lineage>
</organism>
<proteinExistence type="predicted"/>
<dbReference type="EMBL" id="BK015641">
    <property type="protein sequence ID" value="DAE17519.1"/>
    <property type="molecule type" value="Genomic_DNA"/>
</dbReference>
<accession>A0A8S5QE35</accession>
<protein>
    <submittedName>
        <fullName evidence="1">Uncharacterized protein</fullName>
    </submittedName>
</protein>
<evidence type="ECO:0000313" key="1">
    <source>
        <dbReference type="EMBL" id="DAE17519.1"/>
    </source>
</evidence>